<evidence type="ECO:0000313" key="2">
    <source>
        <dbReference type="Proteomes" id="UP000256763"/>
    </source>
</evidence>
<organism evidence="1 2">
    <name type="scientific">Alkalilimnicola ehrlichii</name>
    <dbReference type="NCBI Taxonomy" id="351052"/>
    <lineage>
        <taxon>Bacteria</taxon>
        <taxon>Pseudomonadati</taxon>
        <taxon>Pseudomonadota</taxon>
        <taxon>Gammaproteobacteria</taxon>
        <taxon>Chromatiales</taxon>
        <taxon>Ectothiorhodospiraceae</taxon>
        <taxon>Alkalilimnicola</taxon>
    </lineage>
</organism>
<sequence>MASQEPDTRAILNAETAKIGWQELERHFARGAVITVDRSLDLIEVGARIINDDKPTVEQWLQEDQIRRTTSDEARRWSDTGTELWCVVVAPWVLVQEPAQGC</sequence>
<dbReference type="InterPro" id="IPR018741">
    <property type="entry name" value="DUF2288"/>
</dbReference>
<name>A0A3E0WZ84_9GAMM</name>
<dbReference type="OrthoDB" id="195194at2"/>
<dbReference type="Proteomes" id="UP000256763">
    <property type="component" value="Unassembled WGS sequence"/>
</dbReference>
<dbReference type="RefSeq" id="WP_116301204.1">
    <property type="nucleotide sequence ID" value="NZ_NFZV01000003.1"/>
</dbReference>
<proteinExistence type="predicted"/>
<reference evidence="2" key="1">
    <citation type="submission" date="2017-05" db="EMBL/GenBank/DDBJ databases">
        <authorList>
            <person name="Sharma S."/>
            <person name="Sidhu C."/>
            <person name="Pinnaka A.K."/>
        </authorList>
    </citation>
    <scope>NUCLEOTIDE SEQUENCE [LARGE SCALE GENOMIC DNA]</scope>
    <source>
        <strain evidence="2">AK93</strain>
    </source>
</reference>
<comment type="caution">
    <text evidence="1">The sequence shown here is derived from an EMBL/GenBank/DDBJ whole genome shotgun (WGS) entry which is preliminary data.</text>
</comment>
<evidence type="ECO:0000313" key="1">
    <source>
        <dbReference type="EMBL" id="RFA38346.1"/>
    </source>
</evidence>
<protein>
    <recommendedName>
        <fullName evidence="3">DUF2288 domain-containing protein</fullName>
    </recommendedName>
</protein>
<accession>A0A3E0WZ84</accession>
<dbReference type="Pfam" id="PF10052">
    <property type="entry name" value="DUF2288"/>
    <property type="match status" value="1"/>
</dbReference>
<dbReference type="EMBL" id="NFZW01000004">
    <property type="protein sequence ID" value="RFA38346.1"/>
    <property type="molecule type" value="Genomic_DNA"/>
</dbReference>
<evidence type="ECO:0008006" key="3">
    <source>
        <dbReference type="Google" id="ProtNLM"/>
    </source>
</evidence>
<dbReference type="AlphaFoldDB" id="A0A3E0WZ84"/>
<keyword evidence="2" id="KW-1185">Reference proteome</keyword>
<gene>
    <name evidence="1" type="ORF">CAL65_05850</name>
</gene>